<proteinExistence type="predicted"/>
<reference evidence="2 3" key="1">
    <citation type="journal article" date="2018" name="Plant J.">
        <title>Genome sequences of Chlorella sorokiniana UTEX 1602 and Micractinium conductrix SAG 241.80: implications to maltose excretion by a green alga.</title>
        <authorList>
            <person name="Arriola M.B."/>
            <person name="Velmurugan N."/>
            <person name="Zhang Y."/>
            <person name="Plunkett M.H."/>
            <person name="Hondzo H."/>
            <person name="Barney B.M."/>
        </authorList>
    </citation>
    <scope>NUCLEOTIDE SEQUENCE [LARGE SCALE GENOMIC DNA]</scope>
    <source>
        <strain evidence="2 3">SAG 241.80</strain>
    </source>
</reference>
<evidence type="ECO:0000256" key="1">
    <source>
        <dbReference type="SAM" id="MobiDB-lite"/>
    </source>
</evidence>
<protein>
    <submittedName>
        <fullName evidence="2">Dehydrogenase reductase isoform A</fullName>
    </submittedName>
</protein>
<evidence type="ECO:0000313" key="3">
    <source>
        <dbReference type="Proteomes" id="UP000239649"/>
    </source>
</evidence>
<dbReference type="EMBL" id="LHPF02000023">
    <property type="protein sequence ID" value="PSC69907.1"/>
    <property type="molecule type" value="Genomic_DNA"/>
</dbReference>
<evidence type="ECO:0000313" key="2">
    <source>
        <dbReference type="EMBL" id="PSC69907.1"/>
    </source>
</evidence>
<dbReference type="OrthoDB" id="10550271at2759"/>
<name>A0A2P6V742_9CHLO</name>
<comment type="caution">
    <text evidence="2">The sequence shown here is derived from an EMBL/GenBank/DDBJ whole genome shotgun (WGS) entry which is preliminary data.</text>
</comment>
<dbReference type="Proteomes" id="UP000239649">
    <property type="component" value="Unassembled WGS sequence"/>
</dbReference>
<accession>A0A2P6V742</accession>
<gene>
    <name evidence="2" type="ORF">C2E20_6661</name>
</gene>
<dbReference type="AlphaFoldDB" id="A0A2P6V742"/>
<feature type="region of interest" description="Disordered" evidence="1">
    <location>
        <begin position="140"/>
        <end position="213"/>
    </location>
</feature>
<organism evidence="2 3">
    <name type="scientific">Micractinium conductrix</name>
    <dbReference type="NCBI Taxonomy" id="554055"/>
    <lineage>
        <taxon>Eukaryota</taxon>
        <taxon>Viridiplantae</taxon>
        <taxon>Chlorophyta</taxon>
        <taxon>core chlorophytes</taxon>
        <taxon>Trebouxiophyceae</taxon>
        <taxon>Chlorellales</taxon>
        <taxon>Chlorellaceae</taxon>
        <taxon>Chlorella clade</taxon>
        <taxon>Micractinium</taxon>
    </lineage>
</organism>
<keyword evidence="3" id="KW-1185">Reference proteome</keyword>
<sequence length="213" mass="22989">MQSIQSGIVRVASALGSALPAQTAPALLGAGACRLRGLSSASRPLQDQAKPQPTMVDLEYELDRDDPDAADKEHLWDVAQKGPPPAVDLETEFDRDDPEMADTKTLWEALKAEPPPEVDLDTEFDRDDPLLADKRFLWECPEPPCPANIDSEYDLMEESEKAEARSAARSAAAGESPGGTMAGNTTPFGQGGRRAQQGPHPRVGQFREVKRGA</sequence>